<reference evidence="3" key="1">
    <citation type="submission" date="2021-05" db="EMBL/GenBank/DDBJ databases">
        <title>Energy efficiency and biological interactions define the core microbiome of deep oligotrophic groundwater.</title>
        <authorList>
            <person name="Mehrshad M."/>
            <person name="Lopez-Fernandez M."/>
            <person name="Bell E."/>
            <person name="Bernier-Latmani R."/>
            <person name="Bertilsson S."/>
            <person name="Dopson M."/>
        </authorList>
    </citation>
    <scope>NUCLEOTIDE SEQUENCE</scope>
    <source>
        <strain evidence="3">Modern_marine.mb.64</strain>
    </source>
</reference>
<dbReference type="Gene3D" id="3.10.620.30">
    <property type="match status" value="1"/>
</dbReference>
<sequence length="324" mass="36480">MKWRRQMIRRGCFMAGLLILMTFGGCSPRDPEVRELLAQQPETPVGGRLEYYTTHSRVTDPGRYAAMFEGVPAEVESIVGIVQGLIINDAQKRLLGVTRNGDRDWGIRRVENMLKQISWMDPRSVVSARAPENRLHGSCRHFAVMTCALLRHAGIPARARGGFETYFSSRAHHDHWICEYWKAEESRWVRVDAEIDDLLRAKWKVDFDTSDLPDGTFMTGAEAWILCRGGTVNPKMFGVGGSPGEWVGGLEFVLDELVLDYAALNKIELLPWDGGHVIDTRIEGKSEEELAEFDEMARAVQSAEDNFDAFCAGFRQASASWPAR</sequence>
<dbReference type="InterPro" id="IPR038765">
    <property type="entry name" value="Papain-like_cys_pep_sf"/>
</dbReference>
<dbReference type="Pfam" id="PF01841">
    <property type="entry name" value="Transglut_core"/>
    <property type="match status" value="1"/>
</dbReference>
<evidence type="ECO:0000313" key="3">
    <source>
        <dbReference type="EMBL" id="MBU2691623.1"/>
    </source>
</evidence>
<comment type="caution">
    <text evidence="3">The sequence shown here is derived from an EMBL/GenBank/DDBJ whole genome shotgun (WGS) entry which is preliminary data.</text>
</comment>
<evidence type="ECO:0000313" key="4">
    <source>
        <dbReference type="Proteomes" id="UP000777784"/>
    </source>
</evidence>
<evidence type="ECO:0000259" key="2">
    <source>
        <dbReference type="Pfam" id="PF01841"/>
    </source>
</evidence>
<feature type="signal peptide" evidence="1">
    <location>
        <begin position="1"/>
        <end position="24"/>
    </location>
</feature>
<dbReference type="PROSITE" id="PS51257">
    <property type="entry name" value="PROKAR_LIPOPROTEIN"/>
    <property type="match status" value="1"/>
</dbReference>
<name>A0A948RV78_UNCEI</name>
<feature type="domain" description="Transglutaminase-like" evidence="2">
    <location>
        <begin position="108"/>
        <end position="193"/>
    </location>
</feature>
<dbReference type="Proteomes" id="UP000777784">
    <property type="component" value="Unassembled WGS sequence"/>
</dbReference>
<feature type="chain" id="PRO_5037967359" evidence="1">
    <location>
        <begin position="25"/>
        <end position="324"/>
    </location>
</feature>
<evidence type="ECO:0000256" key="1">
    <source>
        <dbReference type="SAM" id="SignalP"/>
    </source>
</evidence>
<accession>A0A948RV78</accession>
<dbReference type="EMBL" id="JAHJDP010000069">
    <property type="protein sequence ID" value="MBU2691623.1"/>
    <property type="molecule type" value="Genomic_DNA"/>
</dbReference>
<organism evidence="3 4">
    <name type="scientific">Eiseniibacteriota bacterium</name>
    <dbReference type="NCBI Taxonomy" id="2212470"/>
    <lineage>
        <taxon>Bacteria</taxon>
        <taxon>Candidatus Eiseniibacteriota</taxon>
    </lineage>
</organism>
<gene>
    <name evidence="3" type="ORF">KJ970_11920</name>
</gene>
<proteinExistence type="predicted"/>
<protein>
    <submittedName>
        <fullName evidence="3">Transglutaminase-like domain-containing protein</fullName>
    </submittedName>
</protein>
<dbReference type="InterPro" id="IPR002931">
    <property type="entry name" value="Transglutaminase-like"/>
</dbReference>
<keyword evidence="1" id="KW-0732">Signal</keyword>
<dbReference type="SUPFAM" id="SSF54001">
    <property type="entry name" value="Cysteine proteinases"/>
    <property type="match status" value="1"/>
</dbReference>
<dbReference type="AlphaFoldDB" id="A0A948RV78"/>